<reference evidence="2 3" key="1">
    <citation type="submission" date="2023-01" db="EMBL/GenBank/DDBJ databases">
        <title>Analysis of 21 Apiospora genomes using comparative genomics revels a genus with tremendous synthesis potential of carbohydrate active enzymes and secondary metabolites.</title>
        <authorList>
            <person name="Sorensen T."/>
        </authorList>
    </citation>
    <scope>NUCLEOTIDE SEQUENCE [LARGE SCALE GENOMIC DNA]</scope>
    <source>
        <strain evidence="2 3">CBS 83171</strain>
    </source>
</reference>
<feature type="region of interest" description="Disordered" evidence="1">
    <location>
        <begin position="227"/>
        <end position="269"/>
    </location>
</feature>
<accession>A0ABR1VN15</accession>
<evidence type="ECO:0000256" key="1">
    <source>
        <dbReference type="SAM" id="MobiDB-lite"/>
    </source>
</evidence>
<proteinExistence type="predicted"/>
<keyword evidence="3" id="KW-1185">Reference proteome</keyword>
<dbReference type="EMBL" id="JAQQWM010000003">
    <property type="protein sequence ID" value="KAK8071585.1"/>
    <property type="molecule type" value="Genomic_DNA"/>
</dbReference>
<evidence type="ECO:0000313" key="3">
    <source>
        <dbReference type="Proteomes" id="UP001446871"/>
    </source>
</evidence>
<evidence type="ECO:0000313" key="2">
    <source>
        <dbReference type="EMBL" id="KAK8071585.1"/>
    </source>
</evidence>
<comment type="caution">
    <text evidence="2">The sequence shown here is derived from an EMBL/GenBank/DDBJ whole genome shotgun (WGS) entry which is preliminary data.</text>
</comment>
<name>A0ABR1VN15_9PEZI</name>
<sequence length="298" mass="33456">MSFFWRSAPPNTPVVIGEGCKPGTAQRGTNLYIIEREIRDKLDEEPDFDSLKEMKGYIESMDFLKRDGTTVDVFFIDECMKHCRRVAGSVASGASRTTASDIGSISPSTRHTISSTTDNSPAAELQRHLIPFQLMTMDKRWRFVIARKTTSGTDNYMSTKIAGQCGFSREPGALLNIKLELLREQLNCSVQVREMEQDMLLTEALVVKFSSYRADYQLDDYFHESTVTSSTTETGLHQTARGRAMSVSRSHDGASDSGRSSVRNGNNDDDREYEVVLGLAEYLAERRMTKRTGGRRLT</sequence>
<dbReference type="Proteomes" id="UP001446871">
    <property type="component" value="Unassembled WGS sequence"/>
</dbReference>
<protein>
    <submittedName>
        <fullName evidence="2">Uncharacterized protein</fullName>
    </submittedName>
</protein>
<feature type="region of interest" description="Disordered" evidence="1">
    <location>
        <begin position="97"/>
        <end position="120"/>
    </location>
</feature>
<gene>
    <name evidence="2" type="ORF">PG996_004933</name>
</gene>
<organism evidence="2 3">
    <name type="scientific">Apiospora saccharicola</name>
    <dbReference type="NCBI Taxonomy" id="335842"/>
    <lineage>
        <taxon>Eukaryota</taxon>
        <taxon>Fungi</taxon>
        <taxon>Dikarya</taxon>
        <taxon>Ascomycota</taxon>
        <taxon>Pezizomycotina</taxon>
        <taxon>Sordariomycetes</taxon>
        <taxon>Xylariomycetidae</taxon>
        <taxon>Amphisphaeriales</taxon>
        <taxon>Apiosporaceae</taxon>
        <taxon>Apiospora</taxon>
    </lineage>
</organism>